<accession>A0AAD4QFC8</accession>
<proteinExistence type="predicted"/>
<name>A0AAD4QFC8_9AGAM</name>
<dbReference type="AlphaFoldDB" id="A0AAD4QFC8"/>
<organism evidence="1 2">
    <name type="scientific">Lactarius akahatsu</name>
    <dbReference type="NCBI Taxonomy" id="416441"/>
    <lineage>
        <taxon>Eukaryota</taxon>
        <taxon>Fungi</taxon>
        <taxon>Dikarya</taxon>
        <taxon>Basidiomycota</taxon>
        <taxon>Agaricomycotina</taxon>
        <taxon>Agaricomycetes</taxon>
        <taxon>Russulales</taxon>
        <taxon>Russulaceae</taxon>
        <taxon>Lactarius</taxon>
    </lineage>
</organism>
<evidence type="ECO:0000313" key="2">
    <source>
        <dbReference type="Proteomes" id="UP001201163"/>
    </source>
</evidence>
<gene>
    <name evidence="1" type="ORF">EDB92DRAFT_295358</name>
</gene>
<reference evidence="1" key="1">
    <citation type="submission" date="2022-01" db="EMBL/GenBank/DDBJ databases">
        <title>Comparative genomics reveals a dynamic genome evolution in the ectomycorrhizal milk-cap (Lactarius) mushrooms.</title>
        <authorList>
            <consortium name="DOE Joint Genome Institute"/>
            <person name="Lebreton A."/>
            <person name="Tang N."/>
            <person name="Kuo A."/>
            <person name="LaButti K."/>
            <person name="Drula E."/>
            <person name="Barry K."/>
            <person name="Clum A."/>
            <person name="Lipzen A."/>
            <person name="Mousain D."/>
            <person name="Ng V."/>
            <person name="Wang R."/>
            <person name="Wang X."/>
            <person name="Dai Y."/>
            <person name="Henrissat B."/>
            <person name="Grigoriev I.V."/>
            <person name="Guerin-Laguette A."/>
            <person name="Yu F."/>
            <person name="Martin F.M."/>
        </authorList>
    </citation>
    <scope>NUCLEOTIDE SEQUENCE</scope>
    <source>
        <strain evidence="1">QP</strain>
    </source>
</reference>
<comment type="caution">
    <text evidence="1">The sequence shown here is derived from an EMBL/GenBank/DDBJ whole genome shotgun (WGS) entry which is preliminary data.</text>
</comment>
<evidence type="ECO:0000313" key="1">
    <source>
        <dbReference type="EMBL" id="KAH8994612.1"/>
    </source>
</evidence>
<keyword evidence="2" id="KW-1185">Reference proteome</keyword>
<dbReference type="EMBL" id="JAKELL010000014">
    <property type="protein sequence ID" value="KAH8994612.1"/>
    <property type="molecule type" value="Genomic_DNA"/>
</dbReference>
<protein>
    <submittedName>
        <fullName evidence="1">Uncharacterized protein</fullName>
    </submittedName>
</protein>
<dbReference type="Proteomes" id="UP001201163">
    <property type="component" value="Unassembled WGS sequence"/>
</dbReference>
<sequence>MAASLFLCQLKVDSIVLFSCSSAFLATARSVAGSYKYRSCFHWSPQPLFLCFPACGVVDRPHSYPTLLSLKFLYFFLLLSTTNCNHY</sequence>